<dbReference type="AlphaFoldDB" id="A0A448ZHC6"/>
<feature type="compositionally biased region" description="Basic residues" evidence="1">
    <location>
        <begin position="215"/>
        <end position="232"/>
    </location>
</feature>
<gene>
    <name evidence="2" type="ORF">PSNMU_V1.4_AUG-EV-PASAV3_0083700</name>
</gene>
<keyword evidence="3" id="KW-1185">Reference proteome</keyword>
<organism evidence="2 3">
    <name type="scientific">Pseudo-nitzschia multistriata</name>
    <dbReference type="NCBI Taxonomy" id="183589"/>
    <lineage>
        <taxon>Eukaryota</taxon>
        <taxon>Sar</taxon>
        <taxon>Stramenopiles</taxon>
        <taxon>Ochrophyta</taxon>
        <taxon>Bacillariophyta</taxon>
        <taxon>Bacillariophyceae</taxon>
        <taxon>Bacillariophycidae</taxon>
        <taxon>Bacillariales</taxon>
        <taxon>Bacillariaceae</taxon>
        <taxon>Pseudo-nitzschia</taxon>
    </lineage>
</organism>
<reference evidence="2 3" key="1">
    <citation type="submission" date="2019-01" db="EMBL/GenBank/DDBJ databases">
        <authorList>
            <person name="Ferrante I. M."/>
        </authorList>
    </citation>
    <scope>NUCLEOTIDE SEQUENCE [LARGE SCALE GENOMIC DNA]</scope>
    <source>
        <strain evidence="2 3">B856</strain>
    </source>
</reference>
<sequence length="586" mass="66120">MDKATPKIFNRKAPPDELFHSTGSYTHNYNAPIPNRRNPLEEQLAKHFRNNSRAATNEGIDNEIKQVEDSLDRFRGFTESSKKISIASSTSAFTKPDPAVSRSIGDTNISHQYHHHKYDDQRSSILSNLNTAAIHAKNTLREEASTVIAPDKFPYYRSASPIARMRDNKFQAELSPTVNIKNNKIDSPSGDITRDYSSGIQKVKSEHEVRMEKRRKWKKKMKIAQARKRRERRARDDYTIGSSSHFGRNSAIIGCVLDNVEGTEFFQRLTQCTGGEYHRGDGCAASEYEESEYGSMSSATGSYSEDYYSDEDMFSFGTDASDIRKGDGKGNLGSQKVSINSPSRESYDLSVDTTVPEEMTASFLSGDEISTTERSTTTDYARYGRPPSSERMATNLYQESFSDSRFIEKFITGIERKGESLLWHQETSGVDPKNVIVRLKRGFRTTRGTYCAPRLIWTDHQNGLNYGFDVFDIQSLERADIMHLRNFPYAMPGRSMLLQLKNATSFIFEAGTEGDAERFVRGVRLVVTHLAYNLVVANLGVGSDLLNICHVETESTSSDRLESDWFRAMDDVTEQLIDNAIASNTQ</sequence>
<feature type="region of interest" description="Disordered" evidence="1">
    <location>
        <begin position="325"/>
        <end position="350"/>
    </location>
</feature>
<proteinExistence type="predicted"/>
<evidence type="ECO:0000313" key="2">
    <source>
        <dbReference type="EMBL" id="VEU41450.1"/>
    </source>
</evidence>
<dbReference type="Proteomes" id="UP000291116">
    <property type="component" value="Unassembled WGS sequence"/>
</dbReference>
<dbReference type="EMBL" id="CAACVS010000354">
    <property type="protein sequence ID" value="VEU41450.1"/>
    <property type="molecule type" value="Genomic_DNA"/>
</dbReference>
<name>A0A448ZHC6_9STRA</name>
<protein>
    <submittedName>
        <fullName evidence="2">Uncharacterized protein</fullName>
    </submittedName>
</protein>
<feature type="compositionally biased region" description="Polar residues" evidence="1">
    <location>
        <begin position="332"/>
        <end position="344"/>
    </location>
</feature>
<dbReference type="OrthoDB" id="48978at2759"/>
<evidence type="ECO:0000313" key="3">
    <source>
        <dbReference type="Proteomes" id="UP000291116"/>
    </source>
</evidence>
<feature type="region of interest" description="Disordered" evidence="1">
    <location>
        <begin position="1"/>
        <end position="31"/>
    </location>
</feature>
<accession>A0A448ZHC6</accession>
<feature type="region of interest" description="Disordered" evidence="1">
    <location>
        <begin position="215"/>
        <end position="235"/>
    </location>
</feature>
<evidence type="ECO:0000256" key="1">
    <source>
        <dbReference type="SAM" id="MobiDB-lite"/>
    </source>
</evidence>